<evidence type="ECO:0000313" key="3">
    <source>
        <dbReference type="EMBL" id="CAG69376.1"/>
    </source>
</evidence>
<dbReference type="InterPro" id="IPR006684">
    <property type="entry name" value="YbgC/YbaW"/>
</dbReference>
<dbReference type="KEGG" id="aci:ACIAD2618"/>
<dbReference type="SUPFAM" id="SSF54637">
    <property type="entry name" value="Thioesterase/thiol ester dehydrase-isomerase"/>
    <property type="match status" value="1"/>
</dbReference>
<gene>
    <name evidence="3" type="ordered locus">ACIAD2618</name>
</gene>
<dbReference type="Pfam" id="PF13279">
    <property type="entry name" value="4HBT_2"/>
    <property type="match status" value="1"/>
</dbReference>
<dbReference type="EC" id="3.1.2.-" evidence="3"/>
<comment type="similarity">
    <text evidence="1">Belongs to the 4-hydroxybenzoyl-CoA thioesterase family.</text>
</comment>
<dbReference type="AlphaFoldDB" id="Q6F989"/>
<dbReference type="NCBIfam" id="TIGR02799">
    <property type="entry name" value="thio_ybgC"/>
    <property type="match status" value="1"/>
</dbReference>
<dbReference type="PANTHER" id="PTHR31793:SF37">
    <property type="entry name" value="ACYL-COA THIOESTER HYDROLASE YBGC"/>
    <property type="match status" value="1"/>
</dbReference>
<dbReference type="Gene3D" id="3.10.129.10">
    <property type="entry name" value="Hotdog Thioesterase"/>
    <property type="match status" value="1"/>
</dbReference>
<evidence type="ECO:0000313" key="4">
    <source>
        <dbReference type="Proteomes" id="UP000000430"/>
    </source>
</evidence>
<accession>Q6F989</accession>
<dbReference type="InterPro" id="IPR029069">
    <property type="entry name" value="HotDog_dom_sf"/>
</dbReference>
<dbReference type="InterPro" id="IPR014166">
    <property type="entry name" value="Tol-Pal_acyl-CoA_thioesterase"/>
</dbReference>
<reference evidence="3 4" key="1">
    <citation type="journal article" date="2004" name="Nucleic Acids Res.">
        <title>Unique features revealed by the genome sequence of Acinetobacter sp. ADP1, a versatile and naturally transformation competent bacterium.</title>
        <authorList>
            <person name="Barbe V."/>
            <person name="Vallenet D."/>
            <person name="Fonknechten N."/>
            <person name="Kreimeyer A."/>
            <person name="Oztas S."/>
            <person name="Labarre L."/>
            <person name="Cruveiller S."/>
            <person name="Robert C."/>
            <person name="Duprat S."/>
            <person name="Wincker P."/>
            <person name="Ornston L.N."/>
            <person name="Weissenbach J."/>
            <person name="Marliere P."/>
            <person name="Cohen G.N."/>
            <person name="Medigue C."/>
        </authorList>
    </citation>
    <scope>NUCLEOTIDE SEQUENCE [LARGE SCALE GENOMIC DNA]</scope>
    <source>
        <strain evidence="4">ATCC 33305 / BD413 / ADP1</strain>
    </source>
</reference>
<dbReference type="EMBL" id="CR543861">
    <property type="protein sequence ID" value="CAG69376.1"/>
    <property type="molecule type" value="Genomic_DNA"/>
</dbReference>
<dbReference type="PIRSF" id="PIRSF003230">
    <property type="entry name" value="YbgC"/>
    <property type="match status" value="1"/>
</dbReference>
<dbReference type="GO" id="GO:0047617">
    <property type="term" value="F:fatty acyl-CoA hydrolase activity"/>
    <property type="evidence" value="ECO:0007669"/>
    <property type="project" value="TreeGrafter"/>
</dbReference>
<dbReference type="NCBIfam" id="TIGR00051">
    <property type="entry name" value="YbgC/FadM family acyl-CoA thioesterase"/>
    <property type="match status" value="1"/>
</dbReference>
<organism evidence="3 4">
    <name type="scientific">Acinetobacter baylyi (strain ATCC 33305 / BD413 / ADP1)</name>
    <dbReference type="NCBI Taxonomy" id="62977"/>
    <lineage>
        <taxon>Bacteria</taxon>
        <taxon>Pseudomonadati</taxon>
        <taxon>Pseudomonadota</taxon>
        <taxon>Gammaproteobacteria</taxon>
        <taxon>Moraxellales</taxon>
        <taxon>Moraxellaceae</taxon>
        <taxon>Acinetobacter</taxon>
    </lineage>
</organism>
<evidence type="ECO:0000256" key="2">
    <source>
        <dbReference type="ARBA" id="ARBA00022801"/>
    </source>
</evidence>
<proteinExistence type="inferred from homology"/>
<dbReference type="HOGENOM" id="CLU_101141_7_1_6"/>
<name>Q6F989_ACIAD</name>
<dbReference type="Proteomes" id="UP000000430">
    <property type="component" value="Chromosome"/>
</dbReference>
<dbReference type="STRING" id="202950.GCA_001485005_01403"/>
<dbReference type="eggNOG" id="COG0824">
    <property type="taxonomic scope" value="Bacteria"/>
</dbReference>
<dbReference type="CDD" id="cd00586">
    <property type="entry name" value="4HBT"/>
    <property type="match status" value="1"/>
</dbReference>
<sequence length="143" mass="16848">MNQKRNTLMANKFEFQIRVYIEDTDAGGIVYHANHIRYMERTRTEWLRASGIDHYWHQRDYNFVVHKIALKYIRPIMMDDMITVTASVVSCKASSFVLQQNIYRGEIMLASGEVELACLNAELRPRRLPDEIRDLILKELEQA</sequence>
<dbReference type="InterPro" id="IPR050563">
    <property type="entry name" value="4-hydroxybenzoyl-CoA_TE"/>
</dbReference>
<dbReference type="FunFam" id="3.10.129.10:FF:000004">
    <property type="entry name" value="Tol-pal system-associated acyl-CoA thioesterase"/>
    <property type="match status" value="1"/>
</dbReference>
<evidence type="ECO:0000256" key="1">
    <source>
        <dbReference type="ARBA" id="ARBA00005953"/>
    </source>
</evidence>
<dbReference type="PANTHER" id="PTHR31793">
    <property type="entry name" value="4-HYDROXYBENZOYL-COA THIOESTERASE FAMILY MEMBER"/>
    <property type="match status" value="1"/>
</dbReference>
<keyword evidence="2 3" id="KW-0378">Hydrolase</keyword>
<protein>
    <submittedName>
        <fullName evidence="3">Putative Acyl-CoA thioester hydrolase</fullName>
        <ecNumber evidence="3">3.1.2.-</ecNumber>
    </submittedName>
</protein>